<dbReference type="GO" id="GO:0006629">
    <property type="term" value="P:lipid metabolic process"/>
    <property type="evidence" value="ECO:0007669"/>
    <property type="project" value="InterPro"/>
</dbReference>
<feature type="region of interest" description="Disordered" evidence="1">
    <location>
        <begin position="1"/>
        <end position="23"/>
    </location>
</feature>
<reference evidence="3" key="1">
    <citation type="submission" date="2023-06" db="EMBL/GenBank/DDBJ databases">
        <title>Genome-scale phylogeny and comparative genomics of the fungal order Sordariales.</title>
        <authorList>
            <consortium name="Lawrence Berkeley National Laboratory"/>
            <person name="Hensen N."/>
            <person name="Bonometti L."/>
            <person name="Westerberg I."/>
            <person name="Brannstrom I.O."/>
            <person name="Guillou S."/>
            <person name="Cros-Aarteil S."/>
            <person name="Calhoun S."/>
            <person name="Haridas S."/>
            <person name="Kuo A."/>
            <person name="Mondo S."/>
            <person name="Pangilinan J."/>
            <person name="Riley R."/>
            <person name="Labutti K."/>
            <person name="Andreopoulos B."/>
            <person name="Lipzen A."/>
            <person name="Chen C."/>
            <person name="Yanf M."/>
            <person name="Daum C."/>
            <person name="Ng V."/>
            <person name="Clum A."/>
            <person name="Steindorff A."/>
            <person name="Ohm R."/>
            <person name="Martin F."/>
            <person name="Silar P."/>
            <person name="Natvig D."/>
            <person name="Lalanne C."/>
            <person name="Gautier V."/>
            <person name="Ament-Velasquez S.L."/>
            <person name="Kruys A."/>
            <person name="Hutchinson M.I."/>
            <person name="Powell A.J."/>
            <person name="Barry K."/>
            <person name="Miller A.N."/>
            <person name="Grigoriev I.V."/>
            <person name="Debuchy R."/>
            <person name="Gladieux P."/>
            <person name="Thoren M.H."/>
            <person name="Johannesson H."/>
        </authorList>
    </citation>
    <scope>NUCLEOTIDE SEQUENCE</scope>
    <source>
        <strain evidence="3">8032-3</strain>
    </source>
</reference>
<dbReference type="GeneID" id="85311855"/>
<accession>A0AAJ0BV63</accession>
<gene>
    <name evidence="3" type="ORF">QBC33DRAFT_546478</name>
</gene>
<dbReference type="InterPro" id="IPR017946">
    <property type="entry name" value="PLC-like_Pdiesterase_TIM-brl"/>
</dbReference>
<evidence type="ECO:0000256" key="1">
    <source>
        <dbReference type="SAM" id="MobiDB-lite"/>
    </source>
</evidence>
<protein>
    <submittedName>
        <fullName evidence="3">1-phosphatidylinositol phosphodiesterase</fullName>
    </submittedName>
</protein>
<dbReference type="AlphaFoldDB" id="A0AAJ0BV63"/>
<dbReference type="Gene3D" id="3.20.20.190">
    <property type="entry name" value="Phosphatidylinositol (PI) phosphodiesterase"/>
    <property type="match status" value="1"/>
</dbReference>
<sequence length="504" mass="55334">MGHSLSKSKSRARQKNRPNQKMASLTIRNITVTPLELKLVERFEGEPVPKEGGMAANITSAITGLFNGTAQSPAATACVVPREGKPRETKEVSGVAIEPFATRATDIRAADPGREVLRLTFEEKGRPGHRYVVDAPGPTSRSVVMRQGGDAEHEFTTVYVPSGGFLAIYSSANLSRWMRELPDKTPLSMLSIPGTHNSPTCHVALPSVRCQAVDVREQLDNGVRFLDIRVSANPGADDDLTLVHSAFPISLTGSKYLTHLLAHVYDFLDKNPSEVLLMSLKREGTGKGTDGDLSRHLSGPRYIGDEGGKRWFTEPRIPTLGEARGRIVLVRRFGLDDGVRKSVHGGRGWGVDGSSWPDNCEDAPTGSGHFRVQDFYEVDQSTNIEKKIELSRRQLERAAEQRLDPAALQQQSKDKPSPPLFVNFLSASNFFNASCWPDRIAAKVNPAVIEYLCMRHGEPEKGPNKLKVGDGATGIVITDWVGNNGDWDLIRCIVGWNARLQLKK</sequence>
<dbReference type="Proteomes" id="UP001244011">
    <property type="component" value="Unassembled WGS sequence"/>
</dbReference>
<evidence type="ECO:0000313" key="3">
    <source>
        <dbReference type="EMBL" id="KAK1764582.1"/>
    </source>
</evidence>
<dbReference type="Pfam" id="PF26146">
    <property type="entry name" value="PI-PLC_X"/>
    <property type="match status" value="1"/>
</dbReference>
<evidence type="ECO:0000313" key="4">
    <source>
        <dbReference type="Proteomes" id="UP001244011"/>
    </source>
</evidence>
<dbReference type="SUPFAM" id="SSF51695">
    <property type="entry name" value="PLC-like phosphodiesterases"/>
    <property type="match status" value="1"/>
</dbReference>
<keyword evidence="4" id="KW-1185">Reference proteome</keyword>
<name>A0AAJ0BV63_9PEZI</name>
<dbReference type="PANTHER" id="PTHR13593">
    <property type="match status" value="1"/>
</dbReference>
<dbReference type="SMART" id="SM00148">
    <property type="entry name" value="PLCXc"/>
    <property type="match status" value="1"/>
</dbReference>
<dbReference type="CDD" id="cd08586">
    <property type="entry name" value="PI-PLCc_BcPLC_like"/>
    <property type="match status" value="1"/>
</dbReference>
<proteinExistence type="predicted"/>
<organism evidence="3 4">
    <name type="scientific">Phialemonium atrogriseum</name>
    <dbReference type="NCBI Taxonomy" id="1093897"/>
    <lineage>
        <taxon>Eukaryota</taxon>
        <taxon>Fungi</taxon>
        <taxon>Dikarya</taxon>
        <taxon>Ascomycota</taxon>
        <taxon>Pezizomycotina</taxon>
        <taxon>Sordariomycetes</taxon>
        <taxon>Sordariomycetidae</taxon>
        <taxon>Cephalothecales</taxon>
        <taxon>Cephalothecaceae</taxon>
        <taxon>Phialemonium</taxon>
    </lineage>
</organism>
<feature type="compositionally biased region" description="Basic residues" evidence="1">
    <location>
        <begin position="1"/>
        <end position="18"/>
    </location>
</feature>
<dbReference type="PROSITE" id="PS50007">
    <property type="entry name" value="PIPLC_X_DOMAIN"/>
    <property type="match status" value="1"/>
</dbReference>
<dbReference type="InterPro" id="IPR051057">
    <property type="entry name" value="PI-PLC_domain"/>
</dbReference>
<dbReference type="EMBL" id="MU839019">
    <property type="protein sequence ID" value="KAK1764582.1"/>
    <property type="molecule type" value="Genomic_DNA"/>
</dbReference>
<dbReference type="GO" id="GO:0008081">
    <property type="term" value="F:phosphoric diester hydrolase activity"/>
    <property type="evidence" value="ECO:0007669"/>
    <property type="project" value="InterPro"/>
</dbReference>
<feature type="domain" description="Phosphatidylinositol-specific phospholipase C X" evidence="2">
    <location>
        <begin position="183"/>
        <end position="332"/>
    </location>
</feature>
<dbReference type="RefSeq" id="XP_060280795.1">
    <property type="nucleotide sequence ID" value="XM_060428668.1"/>
</dbReference>
<dbReference type="InterPro" id="IPR000909">
    <property type="entry name" value="PLipase_C_PInositol-sp_X_dom"/>
</dbReference>
<comment type="caution">
    <text evidence="3">The sequence shown here is derived from an EMBL/GenBank/DDBJ whole genome shotgun (WGS) entry which is preliminary data.</text>
</comment>
<dbReference type="PANTHER" id="PTHR13593:SF113">
    <property type="entry name" value="SI:DKEY-266F7.9"/>
    <property type="match status" value="1"/>
</dbReference>
<evidence type="ECO:0000259" key="2">
    <source>
        <dbReference type="SMART" id="SM00148"/>
    </source>
</evidence>